<gene>
    <name evidence="1" type="ORF">PQR01_17590</name>
</gene>
<reference evidence="1 2" key="1">
    <citation type="journal article" date="2024" name="Chem. Sci.">
        <title>Discovery of megapolipeptins by genome mining of a Burkholderiales bacteria collection.</title>
        <authorList>
            <person name="Paulo B.S."/>
            <person name="Recchia M.J.J."/>
            <person name="Lee S."/>
            <person name="Fergusson C.H."/>
            <person name="Romanowski S.B."/>
            <person name="Hernandez A."/>
            <person name="Krull N."/>
            <person name="Liu D.Y."/>
            <person name="Cavanagh H."/>
            <person name="Bos A."/>
            <person name="Gray C.A."/>
            <person name="Murphy B.T."/>
            <person name="Linington R.G."/>
            <person name="Eustaquio A.S."/>
        </authorList>
    </citation>
    <scope>NUCLEOTIDE SEQUENCE [LARGE SCALE GENOMIC DNA]</scope>
    <source>
        <strain evidence="1 2">RL18-126-BIB-B</strain>
    </source>
</reference>
<dbReference type="EMBL" id="JAQQDW010000032">
    <property type="protein sequence ID" value="MFM0105245.1"/>
    <property type="molecule type" value="Genomic_DNA"/>
</dbReference>
<evidence type="ECO:0000313" key="2">
    <source>
        <dbReference type="Proteomes" id="UP001629235"/>
    </source>
</evidence>
<protein>
    <submittedName>
        <fullName evidence="1">Uncharacterized protein</fullName>
    </submittedName>
</protein>
<organism evidence="1 2">
    <name type="scientific">Paraburkholderia rhynchosiae</name>
    <dbReference type="NCBI Taxonomy" id="487049"/>
    <lineage>
        <taxon>Bacteria</taxon>
        <taxon>Pseudomonadati</taxon>
        <taxon>Pseudomonadota</taxon>
        <taxon>Betaproteobacteria</taxon>
        <taxon>Burkholderiales</taxon>
        <taxon>Burkholderiaceae</taxon>
        <taxon>Paraburkholderia</taxon>
    </lineage>
</organism>
<comment type="caution">
    <text evidence="1">The sequence shown here is derived from an EMBL/GenBank/DDBJ whole genome shotgun (WGS) entry which is preliminary data.</text>
</comment>
<dbReference type="Proteomes" id="UP001629235">
    <property type="component" value="Unassembled WGS sequence"/>
</dbReference>
<sequence length="82" mass="7484">MSRSSVRTGIAVAVACAALQLGGCGSGDSGAASSGTTAVTASSITGTVAAGSALAGATVTLIDSTGAQASATTNTQAAYTIS</sequence>
<name>A0ACC7NCK1_9BURK</name>
<keyword evidence="2" id="KW-1185">Reference proteome</keyword>
<evidence type="ECO:0000313" key="1">
    <source>
        <dbReference type="EMBL" id="MFM0105245.1"/>
    </source>
</evidence>
<accession>A0ACC7NCK1</accession>
<proteinExistence type="predicted"/>